<feature type="domain" description="Metallo-beta-lactamase" evidence="2">
    <location>
        <begin position="83"/>
        <end position="277"/>
    </location>
</feature>
<dbReference type="InterPro" id="IPR050855">
    <property type="entry name" value="NDM-1-like"/>
</dbReference>
<dbReference type="EMBL" id="QRBB01000002">
    <property type="protein sequence ID" value="RDS75745.1"/>
    <property type="molecule type" value="Genomic_DNA"/>
</dbReference>
<dbReference type="PANTHER" id="PTHR42951">
    <property type="entry name" value="METALLO-BETA-LACTAMASE DOMAIN-CONTAINING"/>
    <property type="match status" value="1"/>
</dbReference>
<reference evidence="3 4" key="1">
    <citation type="submission" date="2018-07" db="EMBL/GenBank/DDBJ databases">
        <title>Erythrobacter nanhaiensis sp. nov., a novel member of the genus Erythrobacter isolated from the South China Sea.</title>
        <authorList>
            <person name="Chen X."/>
            <person name="Liu J."/>
        </authorList>
    </citation>
    <scope>NUCLEOTIDE SEQUENCE [LARGE SCALE GENOMIC DNA]</scope>
    <source>
        <strain evidence="3 4">S-5</strain>
    </source>
</reference>
<protein>
    <submittedName>
        <fullName evidence="3">Subclass B3 metallo-beta-lactamase</fullName>
    </submittedName>
</protein>
<dbReference type="NCBIfam" id="NF012229">
    <property type="entry name" value="bla_class_B_core"/>
    <property type="match status" value="1"/>
</dbReference>
<evidence type="ECO:0000256" key="1">
    <source>
        <dbReference type="SAM" id="SignalP"/>
    </source>
</evidence>
<dbReference type="InterPro" id="IPR001279">
    <property type="entry name" value="Metallo-B-lactamas"/>
</dbReference>
<keyword evidence="1" id="KW-0732">Signal</keyword>
<organism evidence="3 4">
    <name type="scientific">Alteriqipengyuania lutimaris</name>
    <dbReference type="NCBI Taxonomy" id="1538146"/>
    <lineage>
        <taxon>Bacteria</taxon>
        <taxon>Pseudomonadati</taxon>
        <taxon>Pseudomonadota</taxon>
        <taxon>Alphaproteobacteria</taxon>
        <taxon>Sphingomonadales</taxon>
        <taxon>Erythrobacteraceae</taxon>
        <taxon>Alteriqipengyuania</taxon>
    </lineage>
</organism>
<feature type="signal peptide" evidence="1">
    <location>
        <begin position="1"/>
        <end position="21"/>
    </location>
</feature>
<evidence type="ECO:0000259" key="2">
    <source>
        <dbReference type="SMART" id="SM00849"/>
    </source>
</evidence>
<dbReference type="Gene3D" id="3.60.15.10">
    <property type="entry name" value="Ribonuclease Z/Hydroxyacylglutathione hydrolase-like"/>
    <property type="match status" value="1"/>
</dbReference>
<dbReference type="CDD" id="cd16315">
    <property type="entry name" value="EVM-1-like_MBL-B3"/>
    <property type="match status" value="1"/>
</dbReference>
<dbReference type="Proteomes" id="UP000254101">
    <property type="component" value="Unassembled WGS sequence"/>
</dbReference>
<dbReference type="RefSeq" id="WP_115493013.1">
    <property type="nucleotide sequence ID" value="NZ_JACHWW010000002.1"/>
</dbReference>
<dbReference type="NCBIfam" id="NF033105">
    <property type="entry name" value="bla_subclass_B3"/>
    <property type="match status" value="1"/>
</dbReference>
<gene>
    <name evidence="3" type="primary">bla</name>
    <name evidence="3" type="ORF">DL238_13665</name>
</gene>
<dbReference type="InterPro" id="IPR036866">
    <property type="entry name" value="RibonucZ/Hydroxyglut_hydro"/>
</dbReference>
<dbReference type="PANTHER" id="PTHR42951:SF17">
    <property type="entry name" value="METALLO-BETA-LACTAMASE DOMAIN-CONTAINING PROTEIN"/>
    <property type="match status" value="1"/>
</dbReference>
<feature type="chain" id="PRO_5017272969" evidence="1">
    <location>
        <begin position="22"/>
        <end position="318"/>
    </location>
</feature>
<dbReference type="SMART" id="SM00849">
    <property type="entry name" value="Lactamase_B"/>
    <property type="match status" value="1"/>
</dbReference>
<dbReference type="SUPFAM" id="SSF56281">
    <property type="entry name" value="Metallo-hydrolase/oxidoreductase"/>
    <property type="match status" value="1"/>
</dbReference>
<name>A0A395LGL7_9SPHN</name>
<proteinExistence type="predicted"/>
<dbReference type="OrthoDB" id="9773738at2"/>
<dbReference type="PROSITE" id="PS51257">
    <property type="entry name" value="PROKAR_LIPOPROTEIN"/>
    <property type="match status" value="1"/>
</dbReference>
<dbReference type="Pfam" id="PF00753">
    <property type="entry name" value="Lactamase_B"/>
    <property type="match status" value="1"/>
</dbReference>
<evidence type="ECO:0000313" key="4">
    <source>
        <dbReference type="Proteomes" id="UP000254101"/>
    </source>
</evidence>
<sequence length="318" mass="33365">MSVRICALAAMALALSGCAPASAPAQPATAPGTTEPSVLTSIERGTGFSQAAFLEACEDWDDWAKPAPPFELLGDTWYVGTCGIAAILIVGEEGHVLIDSGTEEGAPLILDNIRALGLDPRDVRYLLLSHEHFDHVGGHAALAEATGAQVIASPEAAKVLASGKVSSDDPQAAMHPAMTPVKVDRIVSDGEVLRLGDKAITAHLTPGHTPGAMSWTWNACSLPWQPPVCRRIAYVDSLSPVSADEYRFSDHPAVVAGFKASIPKVAQLPCDMLVTPHPSASKMLERMRAGTLLGGMSCADYALSIGDRLDKRLAEEGA</sequence>
<dbReference type="AlphaFoldDB" id="A0A395LGL7"/>
<evidence type="ECO:0000313" key="3">
    <source>
        <dbReference type="EMBL" id="RDS75745.1"/>
    </source>
</evidence>
<comment type="caution">
    <text evidence="3">The sequence shown here is derived from an EMBL/GenBank/DDBJ whole genome shotgun (WGS) entry which is preliminary data.</text>
</comment>
<keyword evidence="4" id="KW-1185">Reference proteome</keyword>
<accession>A0A395LGL7</accession>